<dbReference type="Ensembl" id="ENSNPET00000004439.1">
    <property type="protein sequence ID" value="ENSNPEP00000004340.1"/>
    <property type="gene ID" value="ENSNPEG00000003328.1"/>
</dbReference>
<dbReference type="AlphaFoldDB" id="A0A8C6YYA0"/>
<dbReference type="Proteomes" id="UP000694420">
    <property type="component" value="Unplaced"/>
</dbReference>
<name>A0A8C6YYA0_NOTPE</name>
<sequence>NLYLIWENFEKTERTGSLSATAPKPPRASAAPKPPRASAAPKPPRASAAPKPPRASAARPEHPGAPREHGAAESRPAVGRAAVILAGMHSSKAVLQNLPQTPHQNTPVHKESYTELNPRCWIPTCRVKWTCDRKPCLLSVAELCTKQLQFR</sequence>
<reference evidence="2" key="1">
    <citation type="submission" date="2025-08" db="UniProtKB">
        <authorList>
            <consortium name="Ensembl"/>
        </authorList>
    </citation>
    <scope>IDENTIFICATION</scope>
</reference>
<feature type="compositionally biased region" description="Basic and acidic residues" evidence="1">
    <location>
        <begin position="59"/>
        <end position="72"/>
    </location>
</feature>
<proteinExistence type="predicted"/>
<evidence type="ECO:0000256" key="1">
    <source>
        <dbReference type="SAM" id="MobiDB-lite"/>
    </source>
</evidence>
<feature type="compositionally biased region" description="Low complexity" evidence="1">
    <location>
        <begin position="27"/>
        <end position="58"/>
    </location>
</feature>
<protein>
    <submittedName>
        <fullName evidence="2">Uncharacterized protein</fullName>
    </submittedName>
</protein>
<accession>A0A8C6YYA0</accession>
<reference evidence="2" key="2">
    <citation type="submission" date="2025-09" db="UniProtKB">
        <authorList>
            <consortium name="Ensembl"/>
        </authorList>
    </citation>
    <scope>IDENTIFICATION</scope>
</reference>
<evidence type="ECO:0000313" key="2">
    <source>
        <dbReference type="Ensembl" id="ENSNPEP00000004340.1"/>
    </source>
</evidence>
<organism evidence="2 3">
    <name type="scientific">Nothoprocta perdicaria</name>
    <name type="common">Chilean tinamou</name>
    <name type="synonym">Crypturus perdicarius</name>
    <dbReference type="NCBI Taxonomy" id="30464"/>
    <lineage>
        <taxon>Eukaryota</taxon>
        <taxon>Metazoa</taxon>
        <taxon>Chordata</taxon>
        <taxon>Craniata</taxon>
        <taxon>Vertebrata</taxon>
        <taxon>Euteleostomi</taxon>
        <taxon>Archelosauria</taxon>
        <taxon>Archosauria</taxon>
        <taxon>Dinosauria</taxon>
        <taxon>Saurischia</taxon>
        <taxon>Theropoda</taxon>
        <taxon>Coelurosauria</taxon>
        <taxon>Aves</taxon>
        <taxon>Palaeognathae</taxon>
        <taxon>Tinamiformes</taxon>
        <taxon>Tinamidae</taxon>
        <taxon>Nothoprocta</taxon>
    </lineage>
</organism>
<keyword evidence="3" id="KW-1185">Reference proteome</keyword>
<feature type="region of interest" description="Disordered" evidence="1">
    <location>
        <begin position="13"/>
        <end position="78"/>
    </location>
</feature>
<evidence type="ECO:0000313" key="3">
    <source>
        <dbReference type="Proteomes" id="UP000694420"/>
    </source>
</evidence>